<keyword evidence="1" id="KW-0732">Signal</keyword>
<evidence type="ECO:0000313" key="2">
    <source>
        <dbReference type="EMBL" id="CAA6803535.1"/>
    </source>
</evidence>
<evidence type="ECO:0000256" key="1">
    <source>
        <dbReference type="SAM" id="SignalP"/>
    </source>
</evidence>
<gene>
    <name evidence="2" type="ORF">HELGO_WM11313</name>
</gene>
<feature type="signal peptide" evidence="1">
    <location>
        <begin position="1"/>
        <end position="23"/>
    </location>
</feature>
<dbReference type="AlphaFoldDB" id="A0A6S6SKQ7"/>
<proteinExistence type="predicted"/>
<sequence>MKNFTRNAIATLSLVLLTQTISAGYTKNSETLDVKKFSSVWQELHRGEQVNKKTLTSSIENLLESETLDIEKFSSVWHQLNRNETTDQKRLISTMENLLNNSVQIKDEECIPTIDIAKFSPLWQEINTNNNRELHLSNALNSTLNEVTCTLS</sequence>
<dbReference type="EMBL" id="CACVAU010000011">
    <property type="protein sequence ID" value="CAA6803535.1"/>
    <property type="molecule type" value="Genomic_DNA"/>
</dbReference>
<feature type="chain" id="PRO_5027983576" evidence="1">
    <location>
        <begin position="24"/>
        <end position="152"/>
    </location>
</feature>
<accession>A0A6S6SKQ7</accession>
<name>A0A6S6SKQ7_9BACT</name>
<protein>
    <submittedName>
        <fullName evidence="2">Uncharacterized protein</fullName>
    </submittedName>
</protein>
<organism evidence="2">
    <name type="scientific">uncultured Sulfurovum sp</name>
    <dbReference type="NCBI Taxonomy" id="269237"/>
    <lineage>
        <taxon>Bacteria</taxon>
        <taxon>Pseudomonadati</taxon>
        <taxon>Campylobacterota</taxon>
        <taxon>Epsilonproteobacteria</taxon>
        <taxon>Campylobacterales</taxon>
        <taxon>Sulfurovaceae</taxon>
        <taxon>Sulfurovum</taxon>
        <taxon>environmental samples</taxon>
    </lineage>
</organism>
<reference evidence="2" key="1">
    <citation type="submission" date="2020-01" db="EMBL/GenBank/DDBJ databases">
        <authorList>
            <person name="Meier V. D."/>
            <person name="Meier V D."/>
        </authorList>
    </citation>
    <scope>NUCLEOTIDE SEQUENCE</scope>
    <source>
        <strain evidence="2">HLG_WM_MAG_05</strain>
    </source>
</reference>